<dbReference type="InterPro" id="IPR019786">
    <property type="entry name" value="Zinc_finger_PHD-type_CS"/>
</dbReference>
<proteinExistence type="predicted"/>
<evidence type="ECO:0000259" key="5">
    <source>
        <dbReference type="SMART" id="SM00249"/>
    </source>
</evidence>
<dbReference type="RefSeq" id="XP_014154182.1">
    <property type="nucleotide sequence ID" value="XM_014298707.1"/>
</dbReference>
<feature type="compositionally biased region" description="Low complexity" evidence="4">
    <location>
        <begin position="285"/>
        <end position="294"/>
    </location>
</feature>
<keyword evidence="1" id="KW-0479">Metal-binding</keyword>
<dbReference type="InterPro" id="IPR011011">
    <property type="entry name" value="Znf_FYVE_PHD"/>
</dbReference>
<gene>
    <name evidence="6" type="ORF">SARC_07360</name>
</gene>
<evidence type="ECO:0000313" key="6">
    <source>
        <dbReference type="EMBL" id="KNC80280.1"/>
    </source>
</evidence>
<keyword evidence="7" id="KW-1185">Reference proteome</keyword>
<reference evidence="6 7" key="1">
    <citation type="submission" date="2011-02" db="EMBL/GenBank/DDBJ databases">
        <title>The Genome Sequence of Sphaeroforma arctica JP610.</title>
        <authorList>
            <consortium name="The Broad Institute Genome Sequencing Platform"/>
            <person name="Russ C."/>
            <person name="Cuomo C."/>
            <person name="Young S.K."/>
            <person name="Zeng Q."/>
            <person name="Gargeya S."/>
            <person name="Alvarado L."/>
            <person name="Berlin A."/>
            <person name="Chapman S.B."/>
            <person name="Chen Z."/>
            <person name="Freedman E."/>
            <person name="Gellesch M."/>
            <person name="Goldberg J."/>
            <person name="Griggs A."/>
            <person name="Gujja S."/>
            <person name="Heilman E."/>
            <person name="Heiman D."/>
            <person name="Howarth C."/>
            <person name="Mehta T."/>
            <person name="Neiman D."/>
            <person name="Pearson M."/>
            <person name="Roberts A."/>
            <person name="Saif S."/>
            <person name="Shea T."/>
            <person name="Shenoy N."/>
            <person name="Sisk P."/>
            <person name="Stolte C."/>
            <person name="Sykes S."/>
            <person name="White J."/>
            <person name="Yandava C."/>
            <person name="Burger G."/>
            <person name="Gray M.W."/>
            <person name="Holland P.W.H."/>
            <person name="King N."/>
            <person name="Lang F.B.F."/>
            <person name="Roger A.J."/>
            <person name="Ruiz-Trillo I."/>
            <person name="Haas B."/>
            <person name="Nusbaum C."/>
            <person name="Birren B."/>
        </authorList>
    </citation>
    <scope>NUCLEOTIDE SEQUENCE [LARGE SCALE GENOMIC DNA]</scope>
    <source>
        <strain evidence="6 7">JP610</strain>
    </source>
</reference>
<evidence type="ECO:0000313" key="7">
    <source>
        <dbReference type="Proteomes" id="UP000054560"/>
    </source>
</evidence>
<dbReference type="STRING" id="667725.A0A0L0FTW3"/>
<feature type="compositionally biased region" description="Polar residues" evidence="4">
    <location>
        <begin position="201"/>
        <end position="235"/>
    </location>
</feature>
<accession>A0A0L0FTW3</accession>
<evidence type="ECO:0000256" key="2">
    <source>
        <dbReference type="ARBA" id="ARBA00022771"/>
    </source>
</evidence>
<organism evidence="6 7">
    <name type="scientific">Sphaeroforma arctica JP610</name>
    <dbReference type="NCBI Taxonomy" id="667725"/>
    <lineage>
        <taxon>Eukaryota</taxon>
        <taxon>Ichthyosporea</taxon>
        <taxon>Ichthyophonida</taxon>
        <taxon>Sphaeroforma</taxon>
    </lineage>
</organism>
<dbReference type="GO" id="GO:0008270">
    <property type="term" value="F:zinc ion binding"/>
    <property type="evidence" value="ECO:0007669"/>
    <property type="project" value="UniProtKB-KW"/>
</dbReference>
<evidence type="ECO:0000256" key="4">
    <source>
        <dbReference type="SAM" id="MobiDB-lite"/>
    </source>
</evidence>
<dbReference type="InterPro" id="IPR013083">
    <property type="entry name" value="Znf_RING/FYVE/PHD"/>
</dbReference>
<dbReference type="PROSITE" id="PS01359">
    <property type="entry name" value="ZF_PHD_1"/>
    <property type="match status" value="1"/>
</dbReference>
<dbReference type="InterPro" id="IPR001965">
    <property type="entry name" value="Znf_PHD"/>
</dbReference>
<dbReference type="AlphaFoldDB" id="A0A0L0FTW3"/>
<keyword evidence="2" id="KW-0863">Zinc-finger</keyword>
<sequence length="424" mass="45318">MEVLQKASSYIRRLHQQVNVNTTEMDTLIYRNTDLMSRLAAITKSRNLPWPAGQPQYTPPDVSVNGHQVTHTPGGSAASSINRTLQPMTAPMAHSSHYASTPVAPPPSLSYDSGSGVNSAGVSVSNGFNTNGTYPGGDYSQSASTNAGHVNGVHASATHTNSGHTGGISAQAQGINPGSYNPVNDNPSSAANRISAPPKGTINSNGAPSNNSTQSDGGNVNGVSAQHAASQSITSASPSYIRPVYISQSSSNTEFPISDPTRARTSMSIKTEFTKPAYTGRRDSSTSSHSVSSSLPNIGPRKRSVHVAESNNYYIEPRLRKISRSEVDFDRDDDLEADAALLTDLHNERSNSVFKMDMDSDRKTSPDSQPCKCGKPWDGKPMVMCEECMRWLHGACAGLMGRQHFVNYVCIECQQQPHPAPPQA</sequence>
<feature type="compositionally biased region" description="Polar residues" evidence="4">
    <location>
        <begin position="157"/>
        <end position="192"/>
    </location>
</feature>
<dbReference type="SUPFAM" id="SSF57903">
    <property type="entry name" value="FYVE/PHD zinc finger"/>
    <property type="match status" value="1"/>
</dbReference>
<evidence type="ECO:0000256" key="3">
    <source>
        <dbReference type="ARBA" id="ARBA00022833"/>
    </source>
</evidence>
<dbReference type="Gene3D" id="3.30.40.10">
    <property type="entry name" value="Zinc/RING finger domain, C3HC4 (zinc finger)"/>
    <property type="match status" value="1"/>
</dbReference>
<feature type="region of interest" description="Disordered" evidence="4">
    <location>
        <begin position="96"/>
        <end position="117"/>
    </location>
</feature>
<dbReference type="OrthoDB" id="79252at2759"/>
<dbReference type="SMART" id="SM00249">
    <property type="entry name" value="PHD"/>
    <property type="match status" value="1"/>
</dbReference>
<feature type="region of interest" description="Disordered" evidence="4">
    <location>
        <begin position="135"/>
        <end position="235"/>
    </location>
</feature>
<dbReference type="GeneID" id="25907864"/>
<feature type="region of interest" description="Disordered" evidence="4">
    <location>
        <begin position="250"/>
        <end position="304"/>
    </location>
</feature>
<dbReference type="EMBL" id="KQ242173">
    <property type="protein sequence ID" value="KNC80280.1"/>
    <property type="molecule type" value="Genomic_DNA"/>
</dbReference>
<feature type="domain" description="Zinc finger PHD-type" evidence="5">
    <location>
        <begin position="370"/>
        <end position="414"/>
    </location>
</feature>
<dbReference type="Proteomes" id="UP000054560">
    <property type="component" value="Unassembled WGS sequence"/>
</dbReference>
<feature type="compositionally biased region" description="Polar residues" evidence="4">
    <location>
        <begin position="139"/>
        <end position="148"/>
    </location>
</feature>
<name>A0A0L0FTW3_9EUKA</name>
<evidence type="ECO:0000256" key="1">
    <source>
        <dbReference type="ARBA" id="ARBA00022723"/>
    </source>
</evidence>
<protein>
    <recommendedName>
        <fullName evidence="5">Zinc finger PHD-type domain-containing protein</fullName>
    </recommendedName>
</protein>
<keyword evidence="3" id="KW-0862">Zinc</keyword>